<keyword evidence="3" id="KW-1185">Reference proteome</keyword>
<evidence type="ECO:0000256" key="1">
    <source>
        <dbReference type="SAM" id="MobiDB-lite"/>
    </source>
</evidence>
<feature type="region of interest" description="Disordered" evidence="1">
    <location>
        <begin position="1"/>
        <end position="26"/>
    </location>
</feature>
<sequence length="26" mass="2954">MSNPRISLRSGMTAPRLSSLRHFLEP</sequence>
<gene>
    <name evidence="2" type="ORF">CORC01_01525</name>
</gene>
<comment type="caution">
    <text evidence="2">The sequence shown here is derived from an EMBL/GenBank/DDBJ whole genome shotgun (WGS) entry which is preliminary data.</text>
</comment>
<dbReference type="Proteomes" id="UP000176998">
    <property type="component" value="Unassembled WGS sequence"/>
</dbReference>
<reference evidence="2 3" key="1">
    <citation type="submission" date="2016-09" db="EMBL/GenBank/DDBJ databases">
        <authorList>
            <person name="Capua I."/>
            <person name="De Benedictis P."/>
            <person name="Joannis T."/>
            <person name="Lombin L.H."/>
            <person name="Cattoli G."/>
        </authorList>
    </citation>
    <scope>NUCLEOTIDE SEQUENCE [LARGE SCALE GENOMIC DNA]</scope>
    <source>
        <strain evidence="2 3">IMI 309357</strain>
    </source>
</reference>
<organism evidence="2 3">
    <name type="scientific">Colletotrichum orchidophilum</name>
    <dbReference type="NCBI Taxonomy" id="1209926"/>
    <lineage>
        <taxon>Eukaryota</taxon>
        <taxon>Fungi</taxon>
        <taxon>Dikarya</taxon>
        <taxon>Ascomycota</taxon>
        <taxon>Pezizomycotina</taxon>
        <taxon>Sordariomycetes</taxon>
        <taxon>Hypocreomycetidae</taxon>
        <taxon>Glomerellales</taxon>
        <taxon>Glomerellaceae</taxon>
        <taxon>Colletotrichum</taxon>
    </lineage>
</organism>
<accession>A0A1G4BNW2</accession>
<proteinExistence type="predicted"/>
<evidence type="ECO:0000313" key="3">
    <source>
        <dbReference type="Proteomes" id="UP000176998"/>
    </source>
</evidence>
<protein>
    <submittedName>
        <fullName evidence="2">Uncharacterized protein</fullName>
    </submittedName>
</protein>
<name>A0A1G4BNW2_9PEZI</name>
<dbReference type="AlphaFoldDB" id="A0A1G4BNW2"/>
<evidence type="ECO:0000313" key="2">
    <source>
        <dbReference type="EMBL" id="OHF03141.1"/>
    </source>
</evidence>
<dbReference type="EMBL" id="MJBS01000008">
    <property type="protein sequence ID" value="OHF03141.1"/>
    <property type="molecule type" value="Genomic_DNA"/>
</dbReference>